<reference evidence="4 5" key="1">
    <citation type="submission" date="2021-03" db="EMBL/GenBank/DDBJ databases">
        <title>Antimicrobial resistance genes in bacteria isolated from Japanese honey, and their potential for conferring macrolide and lincosamide resistance in the American foulbrood pathogen Paenibacillus larvae.</title>
        <authorList>
            <person name="Okamoto M."/>
            <person name="Kumagai M."/>
            <person name="Kanamori H."/>
            <person name="Takamatsu D."/>
        </authorList>
    </citation>
    <scope>NUCLEOTIDE SEQUENCE [LARGE SCALE GENOMIC DNA]</scope>
    <source>
        <strain evidence="4 5">J42TS3</strain>
    </source>
</reference>
<dbReference type="RefSeq" id="WP_244861562.1">
    <property type="nucleotide sequence ID" value="NZ_BOSL01000009.1"/>
</dbReference>
<keyword evidence="5" id="KW-1185">Reference proteome</keyword>
<feature type="transmembrane region" description="Helical" evidence="3">
    <location>
        <begin position="397"/>
        <end position="425"/>
    </location>
</feature>
<gene>
    <name evidence="4" type="ORF">J42TS3_30270</name>
</gene>
<feature type="transmembrane region" description="Helical" evidence="3">
    <location>
        <begin position="275"/>
        <end position="294"/>
    </location>
</feature>
<dbReference type="Pfam" id="PF03323">
    <property type="entry name" value="GerA"/>
    <property type="match status" value="1"/>
</dbReference>
<organism evidence="4 5">
    <name type="scientific">Paenibacillus vini</name>
    <dbReference type="NCBI Taxonomy" id="1476024"/>
    <lineage>
        <taxon>Bacteria</taxon>
        <taxon>Bacillati</taxon>
        <taxon>Bacillota</taxon>
        <taxon>Bacilli</taxon>
        <taxon>Bacillales</taxon>
        <taxon>Paenibacillaceae</taxon>
        <taxon>Paenibacillus</taxon>
    </lineage>
</organism>
<feature type="transmembrane region" description="Helical" evidence="3">
    <location>
        <begin position="314"/>
        <end position="332"/>
    </location>
</feature>
<keyword evidence="3" id="KW-1133">Transmembrane helix</keyword>
<dbReference type="PIRSF" id="PIRSF005690">
    <property type="entry name" value="GerBA"/>
    <property type="match status" value="1"/>
</dbReference>
<dbReference type="InterPro" id="IPR004995">
    <property type="entry name" value="Spore_Ger"/>
</dbReference>
<evidence type="ECO:0000256" key="1">
    <source>
        <dbReference type="ARBA" id="ARBA00005278"/>
    </source>
</evidence>
<name>A0ABQ4MDE6_9BACL</name>
<dbReference type="InterPro" id="IPR050768">
    <property type="entry name" value="UPF0353/GerABKA_families"/>
</dbReference>
<keyword evidence="3" id="KW-0812">Transmembrane</keyword>
<feature type="transmembrane region" description="Helical" evidence="3">
    <location>
        <begin position="364"/>
        <end position="385"/>
    </location>
</feature>
<dbReference type="Proteomes" id="UP000679992">
    <property type="component" value="Unassembled WGS sequence"/>
</dbReference>
<accession>A0ABQ4MDE6</accession>
<evidence type="ECO:0000256" key="3">
    <source>
        <dbReference type="SAM" id="Phobius"/>
    </source>
</evidence>
<dbReference type="PANTHER" id="PTHR22550">
    <property type="entry name" value="SPORE GERMINATION PROTEIN"/>
    <property type="match status" value="1"/>
</dbReference>
<comment type="caution">
    <text evidence="4">The sequence shown here is derived from an EMBL/GenBank/DDBJ whole genome shotgun (WGS) entry which is preliminary data.</text>
</comment>
<keyword evidence="2 3" id="KW-0472">Membrane</keyword>
<evidence type="ECO:0000256" key="2">
    <source>
        <dbReference type="ARBA" id="ARBA00023136"/>
    </source>
</evidence>
<protein>
    <submittedName>
        <fullName evidence="4">Spore germination protein</fullName>
    </submittedName>
</protein>
<evidence type="ECO:0000313" key="4">
    <source>
        <dbReference type="EMBL" id="GIP53992.1"/>
    </source>
</evidence>
<sequence>MGKKQGEQGAAWLSEKMSGQVDFEQRSLGSSDEIGLQYLSSLTNSDMINRYIVIPSYEMESLQAFENYIASFPGTVQAGERQQIIEFVLKGFVLISIGKSGYLFNAVKVESSGVGEAVNEAIVQGPRDAFSENIELNINLIRRRYQSETLKIDMLTVGKVSRTSVAILYDDERVDRQVLKEMKKRIENVKIDILQSAGELEKYISPERVRIFPTMIVTERPDRVVFNIAEGKVAVLINSNGFAILAPSIFSDFFTAMDDKIQVPMVGWFLKTIRYIGLLLTLTLPSLYVTFASYNPEILKIQISLLIAGSRAAVPYPSFMEVFLMLLMMEFLTEASLRLPKAIGPTATTVGGLILGQAATQAGLVSNIMIILVSAVAISNFIIPISMMGYTIRVIKYIMTLFAITFGLLGVVGSVVGLIMYLSGIRSFGRPYMKMYALEIKSKGGQ</sequence>
<comment type="similarity">
    <text evidence="1">Belongs to the GerABKA family.</text>
</comment>
<dbReference type="EMBL" id="BOSL01000009">
    <property type="protein sequence ID" value="GIP53992.1"/>
    <property type="molecule type" value="Genomic_DNA"/>
</dbReference>
<evidence type="ECO:0000313" key="5">
    <source>
        <dbReference type="Proteomes" id="UP000679992"/>
    </source>
</evidence>
<dbReference type="PANTHER" id="PTHR22550:SF5">
    <property type="entry name" value="LEUCINE ZIPPER PROTEIN 4"/>
    <property type="match status" value="1"/>
</dbReference>
<proteinExistence type="inferred from homology"/>